<dbReference type="InterPro" id="IPR006140">
    <property type="entry name" value="D-isomer_DH_NAD-bd"/>
</dbReference>
<protein>
    <submittedName>
        <fullName evidence="4">Glyoxylate/hydroxypyruvate reductase A</fullName>
    </submittedName>
</protein>
<dbReference type="PANTHER" id="PTHR43333:SF1">
    <property type="entry name" value="D-ISOMER SPECIFIC 2-HYDROXYACID DEHYDROGENASE NAD-BINDING DOMAIN-CONTAINING PROTEIN"/>
    <property type="match status" value="1"/>
</dbReference>
<dbReference type="Proteomes" id="UP000253941">
    <property type="component" value="Unassembled WGS sequence"/>
</dbReference>
<keyword evidence="2" id="KW-0520">NAD</keyword>
<reference evidence="4 5" key="1">
    <citation type="submission" date="2018-07" db="EMBL/GenBank/DDBJ databases">
        <title>Venubactetium sediminum gen. nov., sp. nov., isolated from a marine solar saltern.</title>
        <authorList>
            <person name="Wang S."/>
        </authorList>
    </citation>
    <scope>NUCLEOTIDE SEQUENCE [LARGE SCALE GENOMIC DNA]</scope>
    <source>
        <strain evidence="4 5">WD2A32</strain>
    </source>
</reference>
<keyword evidence="4" id="KW-0670">Pyruvate</keyword>
<dbReference type="CDD" id="cd12164">
    <property type="entry name" value="GDH_like_2"/>
    <property type="match status" value="1"/>
</dbReference>
<gene>
    <name evidence="4" type="ORF">DRB17_16745</name>
</gene>
<dbReference type="Gene3D" id="3.40.50.720">
    <property type="entry name" value="NAD(P)-binding Rossmann-like Domain"/>
    <property type="match status" value="2"/>
</dbReference>
<evidence type="ECO:0000256" key="1">
    <source>
        <dbReference type="ARBA" id="ARBA00023002"/>
    </source>
</evidence>
<dbReference type="SUPFAM" id="SSF51735">
    <property type="entry name" value="NAD(P)-binding Rossmann-fold domains"/>
    <property type="match status" value="1"/>
</dbReference>
<dbReference type="PANTHER" id="PTHR43333">
    <property type="entry name" value="2-HACID_DH_C DOMAIN-CONTAINING PROTEIN"/>
    <property type="match status" value="1"/>
</dbReference>
<sequence>MTILFQSNHSGDADVWRRMLARHLPGEAFRVYPDELGDPAEIDYALVWKPPRGMLGSLPNLKAIFSLGAGVDHLATDPELPTHVPVVRLVDPGLTERMTEFVTLTVLRHHRRLREYEELQRAHTWEELPVPLARDRRVGVMGLGELGSDAARALRALRFDVAGWSQSRKEIEGVTSFAGADELDAFLKRTEILVCLLPLTEATRGILNRDTLGRLPEGACVVNAGRGQQIVDADLLALLDSSHIAEASLDVFHEEPLPADHPFWAHPRVLVTPHVASATPPDTAAEVLAANIKRMQRGEQPYPIVHPAKGY</sequence>
<name>A0A369T5W1_9PROT</name>
<dbReference type="Pfam" id="PF02826">
    <property type="entry name" value="2-Hacid_dh_C"/>
    <property type="match status" value="1"/>
</dbReference>
<dbReference type="AlphaFoldDB" id="A0A369T5W1"/>
<dbReference type="EMBL" id="QPMH01000021">
    <property type="protein sequence ID" value="RDD60709.1"/>
    <property type="molecule type" value="Genomic_DNA"/>
</dbReference>
<organism evidence="4 5">
    <name type="scientific">Ferruginivarius sediminum</name>
    <dbReference type="NCBI Taxonomy" id="2661937"/>
    <lineage>
        <taxon>Bacteria</taxon>
        <taxon>Pseudomonadati</taxon>
        <taxon>Pseudomonadota</taxon>
        <taxon>Alphaproteobacteria</taxon>
        <taxon>Rhodospirillales</taxon>
        <taxon>Rhodospirillaceae</taxon>
        <taxon>Ferruginivarius</taxon>
    </lineage>
</organism>
<accession>A0A369T5W1</accession>
<evidence type="ECO:0000259" key="3">
    <source>
        <dbReference type="Pfam" id="PF02826"/>
    </source>
</evidence>
<dbReference type="GO" id="GO:0016491">
    <property type="term" value="F:oxidoreductase activity"/>
    <property type="evidence" value="ECO:0007669"/>
    <property type="project" value="UniProtKB-KW"/>
</dbReference>
<comment type="caution">
    <text evidence="4">The sequence shown here is derived from an EMBL/GenBank/DDBJ whole genome shotgun (WGS) entry which is preliminary data.</text>
</comment>
<dbReference type="InterPro" id="IPR036291">
    <property type="entry name" value="NAD(P)-bd_dom_sf"/>
</dbReference>
<evidence type="ECO:0000313" key="5">
    <source>
        <dbReference type="Proteomes" id="UP000253941"/>
    </source>
</evidence>
<dbReference type="GO" id="GO:0051287">
    <property type="term" value="F:NAD binding"/>
    <property type="evidence" value="ECO:0007669"/>
    <property type="project" value="InterPro"/>
</dbReference>
<evidence type="ECO:0000313" key="4">
    <source>
        <dbReference type="EMBL" id="RDD60709.1"/>
    </source>
</evidence>
<dbReference type="SUPFAM" id="SSF52283">
    <property type="entry name" value="Formate/glycerate dehydrogenase catalytic domain-like"/>
    <property type="match status" value="1"/>
</dbReference>
<evidence type="ECO:0000256" key="2">
    <source>
        <dbReference type="ARBA" id="ARBA00023027"/>
    </source>
</evidence>
<proteinExistence type="predicted"/>
<keyword evidence="5" id="KW-1185">Reference proteome</keyword>
<feature type="domain" description="D-isomer specific 2-hydroxyacid dehydrogenase NAD-binding" evidence="3">
    <location>
        <begin position="106"/>
        <end position="276"/>
    </location>
</feature>
<keyword evidence="1" id="KW-0560">Oxidoreductase</keyword>
<dbReference type="RefSeq" id="WP_114583373.1">
    <property type="nucleotide sequence ID" value="NZ_QPMH01000021.1"/>
</dbReference>